<feature type="compositionally biased region" description="Basic and acidic residues" evidence="1">
    <location>
        <begin position="143"/>
        <end position="156"/>
    </location>
</feature>
<reference evidence="2" key="1">
    <citation type="submission" date="2024-06" db="EMBL/GenBank/DDBJ databases">
        <authorList>
            <person name="Li S."/>
        </authorList>
    </citation>
    <scope>NUCLEOTIDE SEQUENCE</scope>
    <source>
        <strain evidence="2">SR10</strain>
    </source>
</reference>
<protein>
    <submittedName>
        <fullName evidence="2">Uncharacterized protein</fullName>
    </submittedName>
</protein>
<name>A0AAU8MSI2_9GAMM</name>
<dbReference type="RefSeq" id="WP_363798139.1">
    <property type="nucleotide sequence ID" value="NZ_CP159925.1"/>
</dbReference>
<evidence type="ECO:0000313" key="2">
    <source>
        <dbReference type="EMBL" id="XCO75263.1"/>
    </source>
</evidence>
<accession>A0AAU8MSI2</accession>
<feature type="compositionally biased region" description="Basic residues" evidence="1">
    <location>
        <begin position="51"/>
        <end position="60"/>
    </location>
</feature>
<evidence type="ECO:0000256" key="1">
    <source>
        <dbReference type="SAM" id="MobiDB-lite"/>
    </source>
</evidence>
<feature type="region of interest" description="Disordered" evidence="1">
    <location>
        <begin position="140"/>
        <end position="168"/>
    </location>
</feature>
<sequence>MFAAASPAAGGAACFVAPVCGAACAVRSGAPARRSPDRRADERSSAAPARQHTRRSRAPPRRVFASARRSRRAALVDGTAPHPGRVRAVRSCARRKHVFPGDFFVATGAAAMRGNAAAARGVGGTRAGVDRRALARACASRAADSHEGEPAGAERQKKVRAVSRKSACATRNRTGRAEGIFSSSDDRRTRLRSARRMRCVLAKIFAAISSSALKPAPGLAFSAIEKKLPRTIRIRAWICRACRRRVRDGVEAGRPEGKIGGVVDSAKKRD</sequence>
<gene>
    <name evidence="2" type="ORF">ABU614_00220</name>
</gene>
<dbReference type="AlphaFoldDB" id="A0AAU8MSI2"/>
<feature type="compositionally biased region" description="Basic and acidic residues" evidence="1">
    <location>
        <begin position="34"/>
        <end position="44"/>
    </location>
</feature>
<proteinExistence type="predicted"/>
<dbReference type="EMBL" id="CP159925">
    <property type="protein sequence ID" value="XCO75263.1"/>
    <property type="molecule type" value="Genomic_DNA"/>
</dbReference>
<organism evidence="2">
    <name type="scientific">Lysobacter firmicutimachus</name>
    <dbReference type="NCBI Taxonomy" id="1792846"/>
    <lineage>
        <taxon>Bacteria</taxon>
        <taxon>Pseudomonadati</taxon>
        <taxon>Pseudomonadota</taxon>
        <taxon>Gammaproteobacteria</taxon>
        <taxon>Lysobacterales</taxon>
        <taxon>Lysobacteraceae</taxon>
        <taxon>Lysobacter</taxon>
    </lineage>
</organism>
<feature type="region of interest" description="Disordered" evidence="1">
    <location>
        <begin position="28"/>
        <end position="72"/>
    </location>
</feature>